<dbReference type="RefSeq" id="WP_075009233.1">
    <property type="nucleotide sequence ID" value="NZ_FOAP01000016.1"/>
</dbReference>
<dbReference type="AlphaFoldDB" id="A0A1H7Y3U9"/>
<reference evidence="3" key="1">
    <citation type="submission" date="2016-10" db="EMBL/GenBank/DDBJ databases">
        <authorList>
            <person name="Varghese N."/>
            <person name="Submissions S."/>
        </authorList>
    </citation>
    <scope>NUCLEOTIDE SEQUENCE [LARGE SCALE GENOMIC DNA]</scope>
    <source>
        <strain evidence="3">DSM 17044</strain>
    </source>
</reference>
<accession>A0A1H7Y3U9</accession>
<dbReference type="EMBL" id="FOAP01000016">
    <property type="protein sequence ID" value="SEM40008.1"/>
    <property type="molecule type" value="Genomic_DNA"/>
</dbReference>
<sequence length="175" mass="19404">MFDWPDLDARTRQLMLEEIDADIRAGKLYIGKRLSSAGALAYPELLLQAARTGTEASLAAALRQPGFWNSRDTPRMKGRSLSVPKTPSDAAEILAEGEFNRFYMRALCQRAMEDHLDSVIVHRAKVVETPRLESEQRLGEAIDARALLEDLRQSIGGKPRHGLPEPGSGLSIRLP</sequence>
<organism evidence="2 3">
    <name type="scientific">Stigmatella aurantiaca</name>
    <dbReference type="NCBI Taxonomy" id="41"/>
    <lineage>
        <taxon>Bacteria</taxon>
        <taxon>Pseudomonadati</taxon>
        <taxon>Myxococcota</taxon>
        <taxon>Myxococcia</taxon>
        <taxon>Myxococcales</taxon>
        <taxon>Cystobacterineae</taxon>
        <taxon>Archangiaceae</taxon>
        <taxon>Stigmatella</taxon>
    </lineage>
</organism>
<evidence type="ECO:0000313" key="2">
    <source>
        <dbReference type="EMBL" id="SEM40008.1"/>
    </source>
</evidence>
<evidence type="ECO:0000313" key="3">
    <source>
        <dbReference type="Proteomes" id="UP000182719"/>
    </source>
</evidence>
<dbReference type="Proteomes" id="UP000182719">
    <property type="component" value="Unassembled WGS sequence"/>
</dbReference>
<keyword evidence="3" id="KW-1185">Reference proteome</keyword>
<gene>
    <name evidence="2" type="ORF">SAMN05444354_11646</name>
</gene>
<evidence type="ECO:0000256" key="1">
    <source>
        <dbReference type="SAM" id="MobiDB-lite"/>
    </source>
</evidence>
<dbReference type="OrthoDB" id="5123270at2"/>
<protein>
    <submittedName>
        <fullName evidence="2">Uncharacterized protein</fullName>
    </submittedName>
</protein>
<feature type="region of interest" description="Disordered" evidence="1">
    <location>
        <begin position="155"/>
        <end position="175"/>
    </location>
</feature>
<proteinExistence type="predicted"/>
<name>A0A1H7Y3U9_STIAU</name>